<sequence>MKKKLAFHWNVLKKTVESYTDSNVFIQSAGLAYSAIFSIPGLLIMIIWLAGIFFGEQVVRGEIIRQIQDVLGADAAESIQNIIQKAMIEKDNFWMKAIGVLALIFGGTTLFFMLQKCLNSLWGIEPKPKQAILKYVLDRANSLGLILMIGLLMVITMVLSTIVTALNHIITQEFGLETYKLFQLVNFGVGFVLIMIIFGVIFKVLPDVKIQWKAVYAGAFLTAILFTIGKYLLTIYFAEFDPTSVYGTAGTIVLIMMWINYSFLIILFGAEYTKVYAILKGYRFVPAEFATWEDEEDAVIE</sequence>
<evidence type="ECO:0000256" key="6">
    <source>
        <dbReference type="SAM" id="Phobius"/>
    </source>
</evidence>
<feature type="transmembrane region" description="Helical" evidence="6">
    <location>
        <begin position="181"/>
        <end position="202"/>
    </location>
</feature>
<feature type="transmembrane region" description="Helical" evidence="6">
    <location>
        <begin position="143"/>
        <end position="169"/>
    </location>
</feature>
<gene>
    <name evidence="7" type="ORF">C7377_1171</name>
</gene>
<reference evidence="7 8" key="1">
    <citation type="submission" date="2018-05" db="EMBL/GenBank/DDBJ databases">
        <title>Genomic Encyclopedia of Type Strains, Phase IV (KMG-IV): sequencing the most valuable type-strain genomes for metagenomic binning, comparative biology and taxonomic classification.</title>
        <authorList>
            <person name="Goeker M."/>
        </authorList>
    </citation>
    <scope>NUCLEOTIDE SEQUENCE [LARGE SCALE GENOMIC DNA]</scope>
    <source>
        <strain evidence="7 8">DSM 28579</strain>
    </source>
</reference>
<dbReference type="Pfam" id="PF03631">
    <property type="entry name" value="Virul_fac_BrkB"/>
    <property type="match status" value="1"/>
</dbReference>
<dbReference type="AlphaFoldDB" id="A0A7L4UQI0"/>
<evidence type="ECO:0000256" key="4">
    <source>
        <dbReference type="ARBA" id="ARBA00022989"/>
    </source>
</evidence>
<organism evidence="7 8">
    <name type="scientific">Balneicella halophila</name>
    <dbReference type="NCBI Taxonomy" id="1537566"/>
    <lineage>
        <taxon>Bacteria</taxon>
        <taxon>Pseudomonadati</taxon>
        <taxon>Bacteroidota</taxon>
        <taxon>Bacteroidia</taxon>
        <taxon>Bacteroidales</taxon>
        <taxon>Balneicellaceae</taxon>
        <taxon>Balneicella</taxon>
    </lineage>
</organism>
<dbReference type="OrthoDB" id="9797028at2"/>
<dbReference type="PANTHER" id="PTHR30213">
    <property type="entry name" value="INNER MEMBRANE PROTEIN YHJD"/>
    <property type="match status" value="1"/>
</dbReference>
<feature type="transmembrane region" description="Helical" evidence="6">
    <location>
        <begin position="31"/>
        <end position="55"/>
    </location>
</feature>
<dbReference type="NCBIfam" id="TIGR00765">
    <property type="entry name" value="yihY_not_rbn"/>
    <property type="match status" value="1"/>
</dbReference>
<evidence type="ECO:0000256" key="1">
    <source>
        <dbReference type="ARBA" id="ARBA00004651"/>
    </source>
</evidence>
<dbReference type="PANTHER" id="PTHR30213:SF1">
    <property type="entry name" value="INNER MEMBRANE PROTEIN YHJD"/>
    <property type="match status" value="1"/>
</dbReference>
<dbReference type="RefSeq" id="WP_116496404.1">
    <property type="nucleotide sequence ID" value="NZ_QENZ01000004.1"/>
</dbReference>
<evidence type="ECO:0000313" key="7">
    <source>
        <dbReference type="EMBL" id="PVX50852.1"/>
    </source>
</evidence>
<comment type="caution">
    <text evidence="7">The sequence shown here is derived from an EMBL/GenBank/DDBJ whole genome shotgun (WGS) entry which is preliminary data.</text>
</comment>
<proteinExistence type="predicted"/>
<keyword evidence="8" id="KW-1185">Reference proteome</keyword>
<dbReference type="EMBL" id="QENZ01000004">
    <property type="protein sequence ID" value="PVX50852.1"/>
    <property type="molecule type" value="Genomic_DNA"/>
</dbReference>
<keyword evidence="5 6" id="KW-0472">Membrane</keyword>
<dbReference type="Proteomes" id="UP000251835">
    <property type="component" value="Unassembled WGS sequence"/>
</dbReference>
<keyword evidence="4 6" id="KW-1133">Transmembrane helix</keyword>
<accession>A0A7L4UQI0</accession>
<evidence type="ECO:0000256" key="3">
    <source>
        <dbReference type="ARBA" id="ARBA00022692"/>
    </source>
</evidence>
<keyword evidence="3 6" id="KW-0812">Transmembrane</keyword>
<name>A0A7L4UQI0_BALHA</name>
<feature type="transmembrane region" description="Helical" evidence="6">
    <location>
        <begin position="245"/>
        <end position="270"/>
    </location>
</feature>
<feature type="transmembrane region" description="Helical" evidence="6">
    <location>
        <begin position="93"/>
        <end position="114"/>
    </location>
</feature>
<protein>
    <submittedName>
        <fullName evidence="7">Membrane protein</fullName>
    </submittedName>
</protein>
<evidence type="ECO:0000256" key="2">
    <source>
        <dbReference type="ARBA" id="ARBA00022475"/>
    </source>
</evidence>
<dbReference type="InterPro" id="IPR017039">
    <property type="entry name" value="Virul_fac_BrkB"/>
</dbReference>
<comment type="subcellular location">
    <subcellularLocation>
        <location evidence="1">Cell membrane</location>
        <topology evidence="1">Multi-pass membrane protein</topology>
    </subcellularLocation>
</comment>
<feature type="transmembrane region" description="Helical" evidence="6">
    <location>
        <begin position="214"/>
        <end position="233"/>
    </location>
</feature>
<evidence type="ECO:0000313" key="8">
    <source>
        <dbReference type="Proteomes" id="UP000251835"/>
    </source>
</evidence>
<dbReference type="GO" id="GO:0005886">
    <property type="term" value="C:plasma membrane"/>
    <property type="evidence" value="ECO:0007669"/>
    <property type="project" value="UniProtKB-SubCell"/>
</dbReference>
<keyword evidence="2" id="KW-1003">Cell membrane</keyword>
<dbReference type="PIRSF" id="PIRSF035875">
    <property type="entry name" value="RNase_BN"/>
    <property type="match status" value="1"/>
</dbReference>
<evidence type="ECO:0000256" key="5">
    <source>
        <dbReference type="ARBA" id="ARBA00023136"/>
    </source>
</evidence>